<evidence type="ECO:0000256" key="3">
    <source>
        <dbReference type="ARBA" id="ARBA00023082"/>
    </source>
</evidence>
<sequence length="196" mass="22472">MATFATSDSTSQSLVRGLQNRCPVAWSRIATIYSPLILHWTAQMQVPAADREDVCQEVLTAVIQYGARFRQLKPTSSFRSWLWTITHRCVQHIRRDPHRLTTLDAQQLADFVNSPLEDEPEHSPEIANRMLFAAKTIVQNSVNPRTWDIFQDAIAEELSFEAIADRYETTTANVRQIKFRLTARIRDLLELTDDAS</sequence>
<dbReference type="InterPro" id="IPR007627">
    <property type="entry name" value="RNA_pol_sigma70_r2"/>
</dbReference>
<dbReference type="NCBIfam" id="TIGR02937">
    <property type="entry name" value="sigma70-ECF"/>
    <property type="match status" value="1"/>
</dbReference>
<protein>
    <submittedName>
        <fullName evidence="7">RNA polymerase sigma factor SigX</fullName>
    </submittedName>
</protein>
<dbReference type="Pfam" id="PF04542">
    <property type="entry name" value="Sigma70_r2"/>
    <property type="match status" value="1"/>
</dbReference>
<keyword evidence="8" id="KW-1185">Reference proteome</keyword>
<evidence type="ECO:0000259" key="6">
    <source>
        <dbReference type="Pfam" id="PF04542"/>
    </source>
</evidence>
<dbReference type="PANTHER" id="PTHR43133:SF8">
    <property type="entry name" value="RNA POLYMERASE SIGMA FACTOR HI_1459-RELATED"/>
    <property type="match status" value="1"/>
</dbReference>
<evidence type="ECO:0000256" key="5">
    <source>
        <dbReference type="ARBA" id="ARBA00023163"/>
    </source>
</evidence>
<dbReference type="InterPro" id="IPR014284">
    <property type="entry name" value="RNA_pol_sigma-70_dom"/>
</dbReference>
<proteinExistence type="inferred from homology"/>
<keyword evidence="4" id="KW-0238">DNA-binding</keyword>
<evidence type="ECO:0000256" key="2">
    <source>
        <dbReference type="ARBA" id="ARBA00023015"/>
    </source>
</evidence>
<keyword evidence="2" id="KW-0805">Transcription regulation</keyword>
<dbReference type="Gene3D" id="1.10.1740.10">
    <property type="match status" value="1"/>
</dbReference>
<dbReference type="GO" id="GO:0016987">
    <property type="term" value="F:sigma factor activity"/>
    <property type="evidence" value="ECO:0007669"/>
    <property type="project" value="UniProtKB-KW"/>
</dbReference>
<keyword evidence="3" id="KW-0731">Sigma factor</keyword>
<gene>
    <name evidence="7" type="ORF">Poly51_27520</name>
</gene>
<dbReference type="SUPFAM" id="SSF88659">
    <property type="entry name" value="Sigma3 and sigma4 domains of RNA polymerase sigma factors"/>
    <property type="match status" value="1"/>
</dbReference>
<dbReference type="GO" id="GO:0003677">
    <property type="term" value="F:DNA binding"/>
    <property type="evidence" value="ECO:0007669"/>
    <property type="project" value="UniProtKB-KW"/>
</dbReference>
<evidence type="ECO:0000256" key="4">
    <source>
        <dbReference type="ARBA" id="ARBA00023125"/>
    </source>
</evidence>
<name>A0A5C6F6G1_9BACT</name>
<accession>A0A5C6F6G1</accession>
<keyword evidence="5" id="KW-0804">Transcription</keyword>
<dbReference type="InterPro" id="IPR013324">
    <property type="entry name" value="RNA_pol_sigma_r3/r4-like"/>
</dbReference>
<dbReference type="OrthoDB" id="9803203at2"/>
<comment type="similarity">
    <text evidence="1">Belongs to the sigma-70 factor family. ECF subfamily.</text>
</comment>
<dbReference type="GO" id="GO:0006352">
    <property type="term" value="P:DNA-templated transcription initiation"/>
    <property type="evidence" value="ECO:0007669"/>
    <property type="project" value="InterPro"/>
</dbReference>
<dbReference type="AlphaFoldDB" id="A0A5C6F6G1"/>
<dbReference type="SUPFAM" id="SSF88946">
    <property type="entry name" value="Sigma2 domain of RNA polymerase sigma factors"/>
    <property type="match status" value="1"/>
</dbReference>
<dbReference type="PANTHER" id="PTHR43133">
    <property type="entry name" value="RNA POLYMERASE ECF-TYPE SIGMA FACTO"/>
    <property type="match status" value="1"/>
</dbReference>
<evidence type="ECO:0000256" key="1">
    <source>
        <dbReference type="ARBA" id="ARBA00010641"/>
    </source>
</evidence>
<reference evidence="7 8" key="1">
    <citation type="submission" date="2019-02" db="EMBL/GenBank/DDBJ databases">
        <title>Deep-cultivation of Planctomycetes and their phenomic and genomic characterization uncovers novel biology.</title>
        <authorList>
            <person name="Wiegand S."/>
            <person name="Jogler M."/>
            <person name="Boedeker C."/>
            <person name="Pinto D."/>
            <person name="Vollmers J."/>
            <person name="Rivas-Marin E."/>
            <person name="Kohn T."/>
            <person name="Peeters S.H."/>
            <person name="Heuer A."/>
            <person name="Rast P."/>
            <person name="Oberbeckmann S."/>
            <person name="Bunk B."/>
            <person name="Jeske O."/>
            <person name="Meyerdierks A."/>
            <person name="Storesund J.E."/>
            <person name="Kallscheuer N."/>
            <person name="Luecker S."/>
            <person name="Lage O.M."/>
            <person name="Pohl T."/>
            <person name="Merkel B.J."/>
            <person name="Hornburger P."/>
            <person name="Mueller R.-W."/>
            <person name="Bruemmer F."/>
            <person name="Labrenz M."/>
            <person name="Spormann A.M."/>
            <person name="Op Den Camp H."/>
            <person name="Overmann J."/>
            <person name="Amann R."/>
            <person name="Jetten M.S.M."/>
            <person name="Mascher T."/>
            <person name="Medema M.H."/>
            <person name="Devos D.P."/>
            <person name="Kaster A.-K."/>
            <person name="Ovreas L."/>
            <person name="Rohde M."/>
            <person name="Galperin M.Y."/>
            <person name="Jogler C."/>
        </authorList>
    </citation>
    <scope>NUCLEOTIDE SEQUENCE [LARGE SCALE GENOMIC DNA]</scope>
    <source>
        <strain evidence="7 8">Poly51</strain>
    </source>
</reference>
<evidence type="ECO:0000313" key="7">
    <source>
        <dbReference type="EMBL" id="TWU56835.1"/>
    </source>
</evidence>
<dbReference type="EMBL" id="SJPW01000003">
    <property type="protein sequence ID" value="TWU56835.1"/>
    <property type="molecule type" value="Genomic_DNA"/>
</dbReference>
<dbReference type="InterPro" id="IPR039425">
    <property type="entry name" value="RNA_pol_sigma-70-like"/>
</dbReference>
<feature type="domain" description="RNA polymerase sigma-70 region 2" evidence="6">
    <location>
        <begin position="33"/>
        <end position="95"/>
    </location>
</feature>
<comment type="caution">
    <text evidence="7">The sequence shown here is derived from an EMBL/GenBank/DDBJ whole genome shotgun (WGS) entry which is preliminary data.</text>
</comment>
<dbReference type="InterPro" id="IPR013325">
    <property type="entry name" value="RNA_pol_sigma_r2"/>
</dbReference>
<organism evidence="7 8">
    <name type="scientific">Rubripirellula tenax</name>
    <dbReference type="NCBI Taxonomy" id="2528015"/>
    <lineage>
        <taxon>Bacteria</taxon>
        <taxon>Pseudomonadati</taxon>
        <taxon>Planctomycetota</taxon>
        <taxon>Planctomycetia</taxon>
        <taxon>Pirellulales</taxon>
        <taxon>Pirellulaceae</taxon>
        <taxon>Rubripirellula</taxon>
    </lineage>
</organism>
<dbReference type="Proteomes" id="UP000318288">
    <property type="component" value="Unassembled WGS sequence"/>
</dbReference>
<dbReference type="RefSeq" id="WP_146458200.1">
    <property type="nucleotide sequence ID" value="NZ_SJPW01000003.1"/>
</dbReference>
<evidence type="ECO:0000313" key="8">
    <source>
        <dbReference type="Proteomes" id="UP000318288"/>
    </source>
</evidence>